<dbReference type="PANTHER" id="PTHR47062">
    <property type="match status" value="1"/>
</dbReference>
<dbReference type="PANTHER" id="PTHR47062:SF2">
    <property type="entry name" value="SMALL HEAT SHOCK PROTEIN IBPB"/>
    <property type="match status" value="1"/>
</dbReference>
<sequence>MADLARYTTSNLGDLMERISKNSIGLDNYFDQFFELGHSQTYPPYNLIHVDNVESKLEIALAGFKKKEIKVYTEYGKLTVEGSKEDKGEANYAHRGLASRSFNRSWSLSDDVEVKDVSFADGLLTVTLGKIVPEHHARKDYL</sequence>
<keyword evidence="3" id="KW-1185">Reference proteome</keyword>
<evidence type="ECO:0000313" key="2">
    <source>
        <dbReference type="EMBL" id="AIR93480.1"/>
    </source>
</evidence>
<evidence type="ECO:0000259" key="1">
    <source>
        <dbReference type="PROSITE" id="PS01031"/>
    </source>
</evidence>
<dbReference type="InterPro" id="IPR002068">
    <property type="entry name" value="A-crystallin/Hsp20_dom"/>
</dbReference>
<organism evidence="2 3">
    <name type="scientific">Prochlorococcus phage P-TIM68</name>
    <dbReference type="NCBI Taxonomy" id="1542477"/>
    <lineage>
        <taxon>Viruses</taxon>
        <taxon>Duplodnaviria</taxon>
        <taxon>Heunggongvirae</taxon>
        <taxon>Uroviricota</taxon>
        <taxon>Caudoviricetes</taxon>
        <taxon>Pantevenvirales</taxon>
        <taxon>Kyanoviridae</taxon>
        <taxon>Haifavirus</taxon>
        <taxon>Haifavirus tim68</taxon>
    </lineage>
</organism>
<dbReference type="InterPro" id="IPR008978">
    <property type="entry name" value="HSP20-like_chaperone"/>
</dbReference>
<dbReference type="SUPFAM" id="SSF49764">
    <property type="entry name" value="HSP20-like chaperones"/>
    <property type="match status" value="1"/>
</dbReference>
<dbReference type="GeneID" id="26640199"/>
<dbReference type="Proteomes" id="UP000207741">
    <property type="component" value="Segment"/>
</dbReference>
<feature type="domain" description="SHSP" evidence="1">
    <location>
        <begin position="36"/>
        <end position="142"/>
    </location>
</feature>
<dbReference type="PROSITE" id="PS01031">
    <property type="entry name" value="SHSP"/>
    <property type="match status" value="1"/>
</dbReference>
<dbReference type="OrthoDB" id="15726at10239"/>
<dbReference type="EMBL" id="KM359505">
    <property type="protein sequence ID" value="AIR93480.1"/>
    <property type="molecule type" value="Genomic_DNA"/>
</dbReference>
<dbReference type="RefSeq" id="YP_009213655.1">
    <property type="nucleotide sequence ID" value="NC_028955.1"/>
</dbReference>
<accession>A0A0K0KVJ3</accession>
<proteinExistence type="predicted"/>
<dbReference type="Gene3D" id="2.60.40.790">
    <property type="match status" value="1"/>
</dbReference>
<reference evidence="3" key="1">
    <citation type="submission" date="2014-08" db="EMBL/GenBank/DDBJ databases">
        <authorList>
            <person name="Edwards T."/>
        </authorList>
    </citation>
    <scope>NUCLEOTIDE SEQUENCE [LARGE SCALE GENOMIC DNA]</scope>
</reference>
<protein>
    <submittedName>
        <fullName evidence="2">Putative heat-shock protein</fullName>
    </submittedName>
</protein>
<name>A0A0K0KVJ3_9CAUD</name>
<evidence type="ECO:0000313" key="3">
    <source>
        <dbReference type="Proteomes" id="UP000207741"/>
    </source>
</evidence>
<dbReference type="Pfam" id="PF00011">
    <property type="entry name" value="HSP20"/>
    <property type="match status" value="1"/>
</dbReference>
<dbReference type="KEGG" id="vg:26640199"/>